<name>A0A853IFV1_9GAMM</name>
<gene>
    <name evidence="8" type="ORF">H0A36_18585</name>
</gene>
<evidence type="ECO:0000313" key="9">
    <source>
        <dbReference type="Proteomes" id="UP000569732"/>
    </source>
</evidence>
<keyword evidence="2 7" id="KW-1003">Cell membrane</keyword>
<evidence type="ECO:0000256" key="3">
    <source>
        <dbReference type="ARBA" id="ARBA00022519"/>
    </source>
</evidence>
<dbReference type="HAMAP" id="MF_00672">
    <property type="entry name" value="UPF0761"/>
    <property type="match status" value="1"/>
</dbReference>
<dbReference type="NCBIfam" id="TIGR00765">
    <property type="entry name" value="yihY_not_rbn"/>
    <property type="match status" value="1"/>
</dbReference>
<feature type="transmembrane region" description="Helical" evidence="7">
    <location>
        <begin position="207"/>
        <end position="229"/>
    </location>
</feature>
<keyword evidence="4 7" id="KW-0812">Transmembrane</keyword>
<sequence length="420" mass="46667">MNKGWITVKRLLIHIGQRFAADGCLNSAAALTYTTLFAVVPLMTVTYSMFAAIPAFQDVGGQIQSFIFSNFLPNTGDKVQQYLMQFSEQARSLTVVGVIFLIITAFMMLRTIEGALNAIWHVRQSRRGMASFLLYWAILSLGPILLGAGFILSSYLTSLKLFSDATSLLGGEQIILRVVPLLLSTAAFCLIYMAVPNRPVRFKHALIGSAIVALLFEVAKQGFAYFVTLTPTYQLIYGAFAAVPIFLLWIYLSWVIVLLGAELIRALGVLEEVTRQQPIPKTVGMLMVLATFWQQFQHGKPTELKDVRTMGWGMALEDWEQYTNYLLTQGIVTKNEENELILARDLAEVPLWPFIQGLPWPLPSSEELALLKPGQLPPWAKQLVEKLNSTNQAAAKQLSGNVVSLIAQQGDNKPVKLQKP</sequence>
<comment type="similarity">
    <text evidence="7">Belongs to the UPF0761 family.</text>
</comment>
<dbReference type="InterPro" id="IPR017039">
    <property type="entry name" value="Virul_fac_BrkB"/>
</dbReference>
<evidence type="ECO:0000256" key="1">
    <source>
        <dbReference type="ARBA" id="ARBA00004651"/>
    </source>
</evidence>
<dbReference type="NCBIfam" id="NF002457">
    <property type="entry name" value="PRK01637.1"/>
    <property type="match status" value="1"/>
</dbReference>
<feature type="transmembrane region" description="Helical" evidence="7">
    <location>
        <begin position="36"/>
        <end position="56"/>
    </location>
</feature>
<dbReference type="Proteomes" id="UP000569732">
    <property type="component" value="Unassembled WGS sequence"/>
</dbReference>
<comment type="caution">
    <text evidence="8">The sequence shown here is derived from an EMBL/GenBank/DDBJ whole genome shotgun (WGS) entry which is preliminary data.</text>
</comment>
<dbReference type="AlphaFoldDB" id="A0A853IFV1"/>
<keyword evidence="3" id="KW-0997">Cell inner membrane</keyword>
<proteinExistence type="inferred from homology"/>
<evidence type="ECO:0000313" key="8">
    <source>
        <dbReference type="EMBL" id="NYZ68025.1"/>
    </source>
</evidence>
<evidence type="ECO:0000256" key="5">
    <source>
        <dbReference type="ARBA" id="ARBA00022989"/>
    </source>
</evidence>
<evidence type="ECO:0000256" key="4">
    <source>
        <dbReference type="ARBA" id="ARBA00022692"/>
    </source>
</evidence>
<keyword evidence="5 7" id="KW-1133">Transmembrane helix</keyword>
<dbReference type="Pfam" id="PF03631">
    <property type="entry name" value="Virul_fac_BrkB"/>
    <property type="match status" value="1"/>
</dbReference>
<evidence type="ECO:0000256" key="2">
    <source>
        <dbReference type="ARBA" id="ARBA00022475"/>
    </source>
</evidence>
<dbReference type="InterPro" id="IPR023679">
    <property type="entry name" value="UPF0761_bac"/>
</dbReference>
<dbReference type="EMBL" id="JACCKB010000033">
    <property type="protein sequence ID" value="NYZ68025.1"/>
    <property type="molecule type" value="Genomic_DNA"/>
</dbReference>
<keyword evidence="6 7" id="KW-0472">Membrane</keyword>
<feature type="transmembrane region" description="Helical" evidence="7">
    <location>
        <begin position="235"/>
        <end position="259"/>
    </location>
</feature>
<comment type="subcellular location">
    <subcellularLocation>
        <location evidence="1 7">Cell membrane</location>
        <topology evidence="1 7">Multi-pass membrane protein</topology>
    </subcellularLocation>
</comment>
<feature type="transmembrane region" description="Helical" evidence="7">
    <location>
        <begin position="133"/>
        <end position="154"/>
    </location>
</feature>
<protein>
    <recommendedName>
        <fullName evidence="7">UPF0761 membrane protein H0A36_18585</fullName>
    </recommendedName>
</protein>
<evidence type="ECO:0000256" key="7">
    <source>
        <dbReference type="HAMAP-Rule" id="MF_00672"/>
    </source>
</evidence>
<feature type="transmembrane region" description="Helical" evidence="7">
    <location>
        <begin position="92"/>
        <end position="112"/>
    </location>
</feature>
<reference evidence="8 9" key="1">
    <citation type="submission" date="2020-07" db="EMBL/GenBank/DDBJ databases">
        <title>Endozoicomonas sp. nov., isolated from sediment.</title>
        <authorList>
            <person name="Gu T."/>
        </authorList>
    </citation>
    <scope>NUCLEOTIDE SEQUENCE [LARGE SCALE GENOMIC DNA]</scope>
    <source>
        <strain evidence="8 9">SM1973</strain>
    </source>
</reference>
<dbReference type="PANTHER" id="PTHR30213:SF0">
    <property type="entry name" value="UPF0761 MEMBRANE PROTEIN YIHY"/>
    <property type="match status" value="1"/>
</dbReference>
<dbReference type="PANTHER" id="PTHR30213">
    <property type="entry name" value="INNER MEMBRANE PROTEIN YHJD"/>
    <property type="match status" value="1"/>
</dbReference>
<evidence type="ECO:0000256" key="6">
    <source>
        <dbReference type="ARBA" id="ARBA00023136"/>
    </source>
</evidence>
<dbReference type="GO" id="GO:0005886">
    <property type="term" value="C:plasma membrane"/>
    <property type="evidence" value="ECO:0007669"/>
    <property type="project" value="UniProtKB-SubCell"/>
</dbReference>
<feature type="transmembrane region" description="Helical" evidence="7">
    <location>
        <begin position="174"/>
        <end position="195"/>
    </location>
</feature>
<dbReference type="RefSeq" id="WP_180570041.1">
    <property type="nucleotide sequence ID" value="NZ_JACCKB010000033.1"/>
</dbReference>
<accession>A0A853IFV1</accession>
<organism evidence="8 9">
    <name type="scientific">Spartinivicinus marinus</name>
    <dbReference type="NCBI Taxonomy" id="2994442"/>
    <lineage>
        <taxon>Bacteria</taxon>
        <taxon>Pseudomonadati</taxon>
        <taxon>Pseudomonadota</taxon>
        <taxon>Gammaproteobacteria</taxon>
        <taxon>Oceanospirillales</taxon>
        <taxon>Zooshikellaceae</taxon>
        <taxon>Spartinivicinus</taxon>
    </lineage>
</organism>
<keyword evidence="9" id="KW-1185">Reference proteome</keyword>